<keyword evidence="2" id="KW-1185">Reference proteome</keyword>
<accession>A0A173MC27</accession>
<reference evidence="2" key="1">
    <citation type="submission" date="2017-01" db="EMBL/GenBank/DDBJ databases">
        <authorList>
            <person name="Varghese N."/>
            <person name="Submissions S."/>
        </authorList>
    </citation>
    <scope>NUCLEOTIDE SEQUENCE [LARGE SCALE GENOMIC DNA]</scope>
    <source>
        <strain evidence="2">DSM 21054</strain>
    </source>
</reference>
<protein>
    <recommendedName>
        <fullName evidence="3">Reverse transcriptase (RNA-dependent DNA polymerase)</fullName>
    </recommendedName>
</protein>
<sequence>MKTSKLVTKGFFPEELPPPFNTKDLGKVIKDVLDNPDEYPIETGSSKKKKAIIFKVVPFSTPKIRAYRRTLALPNPLHYIWFSDFISEKWSDIISFTEGSSISLSPLRYSVDTERAIAQPSYDRITNERILRSTGHKYLLKVDILKFYGNIYTHSIPWVLHTKALAKSNRDPHGLLGNKLDWFVRNMQDGQTMGIPVGPDISRIISEIIVAYIDRELSRELGVLEGIRVVDDYSLYFKDLAGLEKARSLIQKLLRDIELDLNQAKEKVILLPEIIESEWYNRLRQFKFSNKKILQTKDIIAYFDLCFHYSEKYPDESILAYSISKMAATVFREENWPILESFLLKSLQVEPKVLPYVVKIFLSHKKEGYELNMDVIEDILNDYLLYHLRLENHFEIVWTLWFIKELEIVVSESAARELSNSSNDVVILTALDLQNHLLIPHGLDTSEWKMLLTAENLYSEHWLLAYEACVSGLLKPETEYIQENPFFKLLKKHKVRFYNADQNLDLSSIRVASKSTSLEKYRSTHEEDDEGDHDFRSMADRLRKKIKRPKDEDLDWED</sequence>
<dbReference type="KEGG" id="fln:FLA_1094"/>
<dbReference type="AlphaFoldDB" id="A0A173MC27"/>
<dbReference type="CDD" id="cd01646">
    <property type="entry name" value="RT_Bac_retron_I"/>
    <property type="match status" value="1"/>
</dbReference>
<gene>
    <name evidence="1" type="ORF">SAMN05421788_11569</name>
</gene>
<evidence type="ECO:0000313" key="2">
    <source>
        <dbReference type="Proteomes" id="UP000186917"/>
    </source>
</evidence>
<dbReference type="EMBL" id="FTOR01000015">
    <property type="protein sequence ID" value="SIT34243.1"/>
    <property type="molecule type" value="Genomic_DNA"/>
</dbReference>
<dbReference type="Proteomes" id="UP000186917">
    <property type="component" value="Unassembled WGS sequence"/>
</dbReference>
<evidence type="ECO:0000313" key="1">
    <source>
        <dbReference type="EMBL" id="SIT34243.1"/>
    </source>
</evidence>
<name>A0A173MC27_9BACT</name>
<dbReference type="RefSeq" id="WP_076382635.1">
    <property type="nucleotide sequence ID" value="NZ_AP017422.1"/>
</dbReference>
<proteinExistence type="predicted"/>
<organism evidence="1 2">
    <name type="scientific">Filimonas lacunae</name>
    <dbReference type="NCBI Taxonomy" id="477680"/>
    <lineage>
        <taxon>Bacteria</taxon>
        <taxon>Pseudomonadati</taxon>
        <taxon>Bacteroidota</taxon>
        <taxon>Chitinophagia</taxon>
        <taxon>Chitinophagales</taxon>
        <taxon>Chitinophagaceae</taxon>
        <taxon>Filimonas</taxon>
    </lineage>
</organism>
<evidence type="ECO:0008006" key="3">
    <source>
        <dbReference type="Google" id="ProtNLM"/>
    </source>
</evidence>
<dbReference type="OrthoDB" id="9780724at2"/>